<dbReference type="EMBL" id="PRLP01000169">
    <property type="protein sequence ID" value="PPC73944.1"/>
    <property type="molecule type" value="Genomic_DNA"/>
</dbReference>
<dbReference type="InterPro" id="IPR023846">
    <property type="entry name" value="CHP04042_MSMEG0570"/>
</dbReference>
<protein>
    <submittedName>
        <fullName evidence="1">MSMEG_0570 family nitrogen starvation response protein</fullName>
    </submittedName>
</protein>
<evidence type="ECO:0000313" key="2">
    <source>
        <dbReference type="Proteomes" id="UP000238196"/>
    </source>
</evidence>
<dbReference type="NCBIfam" id="TIGR04042">
    <property type="entry name" value="MSMEG_0570_fam"/>
    <property type="match status" value="1"/>
</dbReference>
<accession>A0A2S5KGL7</accession>
<gene>
    <name evidence="1" type="ORF">C4K68_27865</name>
</gene>
<reference evidence="1 2" key="1">
    <citation type="submission" date="2018-02" db="EMBL/GenBank/DDBJ databases">
        <title>novel marine gammaproteobacteria from coastal saline agro ecosystem.</title>
        <authorList>
            <person name="Krishnan R."/>
            <person name="Ramesh Kumar N."/>
        </authorList>
    </citation>
    <scope>NUCLEOTIDE SEQUENCE [LARGE SCALE GENOMIC DNA]</scope>
    <source>
        <strain evidence="1 2">228</strain>
    </source>
</reference>
<sequence length="96" mass="11036">MPAMRFNVIWPDGSEDSCYSPSTVITRYLQENTRYPLETFTRICDQALNEASQRVEQKYGYFCSSAMDQLSLIRNKAATFAQSDTPQVQVTRIVQQ</sequence>
<dbReference type="Proteomes" id="UP000238196">
    <property type="component" value="Unassembled WGS sequence"/>
</dbReference>
<name>A0A2S5KGL7_9PROT</name>
<dbReference type="OrthoDB" id="195104at2"/>
<proteinExistence type="predicted"/>
<organism evidence="1 2">
    <name type="scientific">Proteobacteria bacterium 228</name>
    <dbReference type="NCBI Taxonomy" id="2083153"/>
    <lineage>
        <taxon>Bacteria</taxon>
        <taxon>Pseudomonadati</taxon>
        <taxon>Pseudomonadota</taxon>
    </lineage>
</organism>
<comment type="caution">
    <text evidence="1">The sequence shown here is derived from an EMBL/GenBank/DDBJ whole genome shotgun (WGS) entry which is preliminary data.</text>
</comment>
<dbReference type="AlphaFoldDB" id="A0A2S5KGL7"/>
<evidence type="ECO:0000313" key="1">
    <source>
        <dbReference type="EMBL" id="PPC73944.1"/>
    </source>
</evidence>